<gene>
    <name evidence="3" type="primary">LOC110745602</name>
</gene>
<reference evidence="3" key="1">
    <citation type="submission" date="2025-08" db="UniProtKB">
        <authorList>
            <consortium name="RefSeq"/>
        </authorList>
    </citation>
    <scope>IDENTIFICATION</scope>
</reference>
<name>A0A6P5R954_PRUAV</name>
<protein>
    <submittedName>
        <fullName evidence="3">Uncharacterized protein LOC110745602</fullName>
    </submittedName>
</protein>
<evidence type="ECO:0000313" key="2">
    <source>
        <dbReference type="Proteomes" id="UP000515124"/>
    </source>
</evidence>
<accession>A0A6P5R954</accession>
<dbReference type="KEGG" id="pavi:110745602"/>
<evidence type="ECO:0000259" key="1">
    <source>
        <dbReference type="Pfam" id="PF07727"/>
    </source>
</evidence>
<dbReference type="Proteomes" id="UP000515124">
    <property type="component" value="Unplaced"/>
</dbReference>
<sequence>MIITGNDKQEIAQLQDYLATKFEMKNLGGLKYFLGIEVAQSQQGIFLSQRKYVLDLLTDTGMLDCKPVDTPTVQNHHLGEYPDQVSTNKEIYQRLVGRLIYLSHTRPNIAYAVSVVSEFMHSLREDHMNAVLRILRYLKSVPRKGLMFSKHGHLDIDGYTDADWTGSITDRKSTSYYFTFVGGNLVTLRSKKQKAVGRSTIHWTSWALATSMH</sequence>
<proteinExistence type="predicted"/>
<keyword evidence="2" id="KW-1185">Reference proteome</keyword>
<dbReference type="GeneID" id="110745602"/>
<dbReference type="PANTHER" id="PTHR11439:SF467">
    <property type="entry name" value="INTEGRASE CATALYTIC DOMAIN-CONTAINING PROTEIN"/>
    <property type="match status" value="1"/>
</dbReference>
<dbReference type="SUPFAM" id="SSF56672">
    <property type="entry name" value="DNA/RNA polymerases"/>
    <property type="match status" value="1"/>
</dbReference>
<dbReference type="AlphaFoldDB" id="A0A6P5R954"/>
<dbReference type="RefSeq" id="XP_021801415.1">
    <property type="nucleotide sequence ID" value="XM_021945723.1"/>
</dbReference>
<dbReference type="Pfam" id="PF07727">
    <property type="entry name" value="RVT_2"/>
    <property type="match status" value="1"/>
</dbReference>
<feature type="domain" description="Reverse transcriptase Ty1/copia-type" evidence="1">
    <location>
        <begin position="1"/>
        <end position="73"/>
    </location>
</feature>
<dbReference type="InterPro" id="IPR043502">
    <property type="entry name" value="DNA/RNA_pol_sf"/>
</dbReference>
<dbReference type="InterPro" id="IPR013103">
    <property type="entry name" value="RVT_2"/>
</dbReference>
<organism evidence="2 3">
    <name type="scientific">Prunus avium</name>
    <name type="common">Cherry</name>
    <name type="synonym">Cerasus avium</name>
    <dbReference type="NCBI Taxonomy" id="42229"/>
    <lineage>
        <taxon>Eukaryota</taxon>
        <taxon>Viridiplantae</taxon>
        <taxon>Streptophyta</taxon>
        <taxon>Embryophyta</taxon>
        <taxon>Tracheophyta</taxon>
        <taxon>Spermatophyta</taxon>
        <taxon>Magnoliopsida</taxon>
        <taxon>eudicotyledons</taxon>
        <taxon>Gunneridae</taxon>
        <taxon>Pentapetalae</taxon>
        <taxon>rosids</taxon>
        <taxon>fabids</taxon>
        <taxon>Rosales</taxon>
        <taxon>Rosaceae</taxon>
        <taxon>Amygdaloideae</taxon>
        <taxon>Amygdaleae</taxon>
        <taxon>Prunus</taxon>
    </lineage>
</organism>
<evidence type="ECO:0000313" key="3">
    <source>
        <dbReference type="RefSeq" id="XP_021801415.1"/>
    </source>
</evidence>
<dbReference type="PANTHER" id="PTHR11439">
    <property type="entry name" value="GAG-POL-RELATED RETROTRANSPOSON"/>
    <property type="match status" value="1"/>
</dbReference>